<evidence type="ECO:0000256" key="2">
    <source>
        <dbReference type="ARBA" id="ARBA00007193"/>
    </source>
</evidence>
<dbReference type="PANTHER" id="PTHR11690:SF288">
    <property type="entry name" value="AMILORIDE-SENSITIVE NA+ CHANNEL-RELATED"/>
    <property type="match status" value="1"/>
</dbReference>
<keyword evidence="8 12" id="KW-0406">Ion transport</keyword>
<feature type="transmembrane region" description="Helical" evidence="13">
    <location>
        <begin position="94"/>
        <end position="112"/>
    </location>
</feature>
<dbReference type="PANTHER" id="PTHR11690">
    <property type="entry name" value="AMILORIDE-SENSITIVE SODIUM CHANNEL-RELATED"/>
    <property type="match status" value="1"/>
</dbReference>
<dbReference type="InterPro" id="IPR001873">
    <property type="entry name" value="ENaC"/>
</dbReference>
<keyword evidence="9 13" id="KW-0472">Membrane</keyword>
<evidence type="ECO:0000256" key="13">
    <source>
        <dbReference type="SAM" id="Phobius"/>
    </source>
</evidence>
<evidence type="ECO:0000256" key="5">
    <source>
        <dbReference type="ARBA" id="ARBA00022692"/>
    </source>
</evidence>
<protein>
    <submittedName>
        <fullName evidence="14">CSON004091 protein</fullName>
    </submittedName>
</protein>
<reference evidence="15" key="2">
    <citation type="submission" date="2018-07" db="EMBL/GenBank/DDBJ databases">
        <authorList>
            <person name="Quirk P.G."/>
            <person name="Krulwich T.A."/>
        </authorList>
    </citation>
    <scope>NUCLEOTIDE SEQUENCE</scope>
</reference>
<reference evidence="14" key="1">
    <citation type="submission" date="2018-04" db="EMBL/GenBank/DDBJ databases">
        <authorList>
            <person name="Go L.Y."/>
            <person name="Mitchell J.A."/>
        </authorList>
    </citation>
    <scope>NUCLEOTIDE SEQUENCE</scope>
    <source>
        <tissue evidence="14">Whole organism</tissue>
    </source>
</reference>
<dbReference type="GO" id="GO:0015280">
    <property type="term" value="F:ligand-gated sodium channel activity"/>
    <property type="evidence" value="ECO:0007669"/>
    <property type="project" value="TreeGrafter"/>
</dbReference>
<keyword evidence="11 12" id="KW-0407">Ion channel</keyword>
<evidence type="ECO:0000256" key="12">
    <source>
        <dbReference type="RuleBase" id="RU000679"/>
    </source>
</evidence>
<evidence type="ECO:0000313" key="14">
    <source>
        <dbReference type="EMBL" id="SSX12335.1"/>
    </source>
</evidence>
<evidence type="ECO:0000256" key="7">
    <source>
        <dbReference type="ARBA" id="ARBA00023053"/>
    </source>
</evidence>
<dbReference type="AlphaFoldDB" id="A0A336L784"/>
<accession>A0A336L784</accession>
<dbReference type="VEuPathDB" id="VectorBase:CSON004091"/>
<keyword evidence="4 12" id="KW-0894">Sodium channel</keyword>
<comment type="subcellular location">
    <subcellularLocation>
        <location evidence="1">Membrane</location>
        <topology evidence="1">Multi-pass membrane protein</topology>
    </subcellularLocation>
</comment>
<evidence type="ECO:0000256" key="9">
    <source>
        <dbReference type="ARBA" id="ARBA00023136"/>
    </source>
</evidence>
<keyword evidence="6 13" id="KW-1133">Transmembrane helix</keyword>
<evidence type="ECO:0000256" key="11">
    <source>
        <dbReference type="ARBA" id="ARBA00023303"/>
    </source>
</evidence>
<gene>
    <name evidence="14" type="primary">CSON004091</name>
</gene>
<evidence type="ECO:0000256" key="1">
    <source>
        <dbReference type="ARBA" id="ARBA00004141"/>
    </source>
</evidence>
<dbReference type="EMBL" id="UFQT01001781">
    <property type="protein sequence ID" value="SSX31786.1"/>
    <property type="molecule type" value="Genomic_DNA"/>
</dbReference>
<keyword evidence="10 12" id="KW-0739">Sodium transport</keyword>
<name>A0A336L784_CULSO</name>
<dbReference type="PRINTS" id="PR01078">
    <property type="entry name" value="AMINACHANNEL"/>
</dbReference>
<proteinExistence type="inferred from homology"/>
<evidence type="ECO:0000256" key="8">
    <source>
        <dbReference type="ARBA" id="ARBA00023065"/>
    </source>
</evidence>
<keyword evidence="3 12" id="KW-0813">Transport</keyword>
<keyword evidence="7" id="KW-0915">Sodium</keyword>
<keyword evidence="5 12" id="KW-0812">Transmembrane</keyword>
<evidence type="ECO:0000256" key="10">
    <source>
        <dbReference type="ARBA" id="ARBA00023201"/>
    </source>
</evidence>
<dbReference type="PROSITE" id="PS01206">
    <property type="entry name" value="ASC"/>
    <property type="match status" value="1"/>
</dbReference>
<evidence type="ECO:0000256" key="3">
    <source>
        <dbReference type="ARBA" id="ARBA00022448"/>
    </source>
</evidence>
<dbReference type="OMA" id="CATHMQL"/>
<evidence type="ECO:0000256" key="4">
    <source>
        <dbReference type="ARBA" id="ARBA00022461"/>
    </source>
</evidence>
<feature type="transmembrane region" description="Helical" evidence="13">
    <location>
        <begin position="1052"/>
        <end position="1079"/>
    </location>
</feature>
<dbReference type="Pfam" id="PF00858">
    <property type="entry name" value="ASC"/>
    <property type="match status" value="2"/>
</dbReference>
<dbReference type="InterPro" id="IPR020903">
    <property type="entry name" value="ENaC_CS"/>
</dbReference>
<dbReference type="EMBL" id="UFQS01001781">
    <property type="protein sequence ID" value="SSX12335.1"/>
    <property type="molecule type" value="Genomic_DNA"/>
</dbReference>
<comment type="similarity">
    <text evidence="2 12">Belongs to the amiloride-sensitive sodium channel (TC 1.A.6) family.</text>
</comment>
<evidence type="ECO:0000256" key="6">
    <source>
        <dbReference type="ARBA" id="ARBA00022989"/>
    </source>
</evidence>
<evidence type="ECO:0000313" key="15">
    <source>
        <dbReference type="EMBL" id="SSX31786.1"/>
    </source>
</evidence>
<organism evidence="14">
    <name type="scientific">Culicoides sonorensis</name>
    <name type="common">Biting midge</name>
    <dbReference type="NCBI Taxonomy" id="179676"/>
    <lineage>
        <taxon>Eukaryota</taxon>
        <taxon>Metazoa</taxon>
        <taxon>Ecdysozoa</taxon>
        <taxon>Arthropoda</taxon>
        <taxon>Hexapoda</taxon>
        <taxon>Insecta</taxon>
        <taxon>Pterygota</taxon>
        <taxon>Neoptera</taxon>
        <taxon>Endopterygota</taxon>
        <taxon>Diptera</taxon>
        <taxon>Nematocera</taxon>
        <taxon>Chironomoidea</taxon>
        <taxon>Ceratopogonidae</taxon>
        <taxon>Ceratopogoninae</taxon>
        <taxon>Culicoides</taxon>
        <taxon>Monoculicoides</taxon>
    </lineage>
</organism>
<sequence length="1112" mass="127694">MIDCLFAKQKKISDDKNFNNVMNRRGKPLAARKVSDAISMGPSEAPTEIEARKRIKHGGPCQAAKGIFVEYCHNSSVHGMKYLGERRRTPLERIFWIVMFVLSLYFCGRLIWNIYVKWHTSPVIVSFAEKSTPVWQIPFPAVTICPETKAKQTVFNFTDMYHRIKDNETLTEEEKIRLEVIAQTCDAHLLTDYGIGNNYTDSETVSQLLELGPQFNETLFSCKFRNLMATCDHYFSPTVTEEGVCYTFNALNGREIYRTENMADDFIYHDHNRSLEATWTLENGYTSSNLDVYPNRVLAAGARAGMFILLSLYDHELDYLCRGPVQGFKVLLHTPGEQPRVSKHYFRVPRLQEVIVSVRPQMIQTSDRLKDYSPERRQCYFNHERQLKFFQIYTQSNCELECLTNYTMQECGCVKFNMPRDNNMPICGAAQIKCYNTAEDSILQKEINEGLSGSTDAIRGETTCNCLPACTSMQYDAEMSQAEFNWERLFDAYKNPLDEFPGIQFARLSIFFKEAQFITSRRSELYGPVDFLANCGGLMGLFMGISLLSFVEIFYFCTVRLCCNLKMRLENRKKGDKIMPPPPGIMTVEVEYCENSSIHGIKYLSKSETVFQKLLWSIVLFISFVLCGILIGRIYTKRCESPVIVSFNENPVPIWQIPFPAVTICPITKTKRDEFKFTETLFKVLSNDTKNLSEKELQYFDSIVQLCDAYNGDNFTLPGVRDPKNYIKIIEKLAPKFEEIKHAGWINGEEVDLSEIFSPVITELGLCFTYNGLSGEEIYRTSELDETFFLPKAPSAHGNWNVDDGYLNKNLTGYPRRGALAGADTGLSAVFVAYQKDFDFFCRGTTQGFRVVLHNPAEQPTISEYNQIVQVDSELTIKVHPKVVLTTSSLLDYPPEKRGCYFSQERYLRFFKIYTKCNCELECIANYTLSKCGCVQFHMPHDNKTRICTANDMQCYNEAEYDILLSEIEHEMNKEVEDAEPHERCHCMSVCNSVQYDGDVSDVQFRWKDYVRASRRPLEEMEGSQLAKFNIYFKSEKFIANKRSELYSKTDFLANCGGLIGMFMGASLLSIIEIFYFCLLRLIIYFKEIPENNDISVKTNNGIIKVVPVSGK</sequence>
<dbReference type="Gene3D" id="2.60.470.10">
    <property type="entry name" value="Acid-sensing ion channels like domains"/>
    <property type="match status" value="2"/>
</dbReference>
<dbReference type="Gene3D" id="1.10.287.770">
    <property type="entry name" value="YojJ-like"/>
    <property type="match status" value="2"/>
</dbReference>
<feature type="transmembrane region" description="Helical" evidence="13">
    <location>
        <begin position="538"/>
        <end position="563"/>
    </location>
</feature>
<feature type="transmembrane region" description="Helical" evidence="13">
    <location>
        <begin position="614"/>
        <end position="635"/>
    </location>
</feature>
<dbReference type="GO" id="GO:0005886">
    <property type="term" value="C:plasma membrane"/>
    <property type="evidence" value="ECO:0007669"/>
    <property type="project" value="TreeGrafter"/>
</dbReference>